<dbReference type="RefSeq" id="WP_087456099.1">
    <property type="nucleotide sequence ID" value="NZ_CP021434.1"/>
</dbReference>
<reference evidence="2" key="1">
    <citation type="submission" date="2017-05" db="EMBL/GenBank/DDBJ databases">
        <authorList>
            <person name="Sung H."/>
        </authorList>
    </citation>
    <scope>NUCLEOTIDE SEQUENCE [LARGE SCALE GENOMIC DNA]</scope>
    <source>
        <strain evidence="2">AR23208</strain>
    </source>
</reference>
<evidence type="ECO:0000313" key="1">
    <source>
        <dbReference type="EMBL" id="ARU60708.1"/>
    </source>
</evidence>
<dbReference type="Proteomes" id="UP000195437">
    <property type="component" value="Chromosome"/>
</dbReference>
<accession>A0A1Y0IJQ2</accession>
<dbReference type="AlphaFoldDB" id="A0A1Y0IJQ2"/>
<organism evidence="1 2">
    <name type="scientific">Tumebacillus avium</name>
    <dbReference type="NCBI Taxonomy" id="1903704"/>
    <lineage>
        <taxon>Bacteria</taxon>
        <taxon>Bacillati</taxon>
        <taxon>Bacillota</taxon>
        <taxon>Bacilli</taxon>
        <taxon>Bacillales</taxon>
        <taxon>Alicyclobacillaceae</taxon>
        <taxon>Tumebacillus</taxon>
    </lineage>
</organism>
<protein>
    <recommendedName>
        <fullName evidence="3">DUF3800 domain-containing protein</fullName>
    </recommendedName>
</protein>
<name>A0A1Y0IJQ2_9BACL</name>
<dbReference type="Pfam" id="PF12686">
    <property type="entry name" value="DUF3800"/>
    <property type="match status" value="1"/>
</dbReference>
<gene>
    <name evidence="1" type="ORF">CBW65_06120</name>
</gene>
<proteinExistence type="predicted"/>
<dbReference type="OrthoDB" id="9792394at2"/>
<dbReference type="KEGG" id="tum:CBW65_06120"/>
<evidence type="ECO:0000313" key="2">
    <source>
        <dbReference type="Proteomes" id="UP000195437"/>
    </source>
</evidence>
<dbReference type="InterPro" id="IPR024524">
    <property type="entry name" value="DUF3800"/>
</dbReference>
<dbReference type="EMBL" id="CP021434">
    <property type="protein sequence ID" value="ARU60708.1"/>
    <property type="molecule type" value="Genomic_DNA"/>
</dbReference>
<keyword evidence="2" id="KW-1185">Reference proteome</keyword>
<sequence>MLVFVDESGCTGFKFGKGSSRHFVVTMVCFRETLHAETVASLLAKYRETVDWYKEFHFKAIPDKLKHGFLKVIDQGEFYVRAIVIDKEQVGKEFAPGSKKEFYKKVIELLLTDEPVHLENSVIIVDRSSDSAFQDQLKVHMRKTAKKFGVTIKDIKFKDWRQNSLVQVADMISGAVFRKFERGQDDFFKPVAHRTRHLIFVKE</sequence>
<evidence type="ECO:0008006" key="3">
    <source>
        <dbReference type="Google" id="ProtNLM"/>
    </source>
</evidence>